<evidence type="ECO:0000313" key="3">
    <source>
        <dbReference type="Proteomes" id="UP000887575"/>
    </source>
</evidence>
<organism evidence="3 4">
    <name type="scientific">Mesorhabditis belari</name>
    <dbReference type="NCBI Taxonomy" id="2138241"/>
    <lineage>
        <taxon>Eukaryota</taxon>
        <taxon>Metazoa</taxon>
        <taxon>Ecdysozoa</taxon>
        <taxon>Nematoda</taxon>
        <taxon>Chromadorea</taxon>
        <taxon>Rhabditida</taxon>
        <taxon>Rhabditina</taxon>
        <taxon>Rhabditomorpha</taxon>
        <taxon>Rhabditoidea</taxon>
        <taxon>Rhabditidae</taxon>
        <taxon>Mesorhabditinae</taxon>
        <taxon>Mesorhabditis</taxon>
    </lineage>
</organism>
<sequence length="647" mass="73149">MQRVKANEESGEKSGQRNPKGYPTPKSSQDETRLKQRNSGYPQKSDGKHYPSKGKSGSYGKTGYPHSKGRTGSASATSRKEAEEQQKIERKRKIRNSHFSHIVYMLTGGVFLSIAAAVFIIYSTRNHENAYGSAYQESLEKVVWRKDDFKMPYPMLTKTLEFRQSPARVSVMGPFRRCNKVAKTIIWTQLTSVVTRAAELSMYCGKEELKGKVNGYTLIGVENDIKTDVIASAFSSGSSAEEAMQKLRTAARLVPEDTYRYSTATIEQRTEQCAKWEETKGKKGAVWVKMDRLCEFHRATIATHTNMTTRKTRLDEILELYQVKINDTSKNVWLDTVLTKEQKEQFDVESNSNATIRLLQFQEVQLSIVRPPAPSLAFVAEYIVRLTIECVTVTRPHIDYRYVVPVCFAEAQKSAWIRAKDGSIKDATSVDEMTKMAKVDAKIVEQKHFYGVSDTRELPTFNAQPSMCTLVSAMQKAENTFGAIFRRMAAACMHVEIKEQFNYTYASPIFLFSARQCIVATTASGGFQTVAGTAAVLVTRLYSENINTEVIFPIYNVTGEPRWVIDKTTPHEKVLDLGKWLGVTLQPIIESDYKTHSREDLISKDPNFREVYIVFATEMKVTTEPMKNEEVYVQRCNGCISADQTGF</sequence>
<proteinExistence type="predicted"/>
<feature type="compositionally biased region" description="Basic and acidic residues" evidence="1">
    <location>
        <begin position="78"/>
        <end position="88"/>
    </location>
</feature>
<evidence type="ECO:0000256" key="2">
    <source>
        <dbReference type="SAM" id="Phobius"/>
    </source>
</evidence>
<evidence type="ECO:0000256" key="1">
    <source>
        <dbReference type="SAM" id="MobiDB-lite"/>
    </source>
</evidence>
<dbReference type="WBParaSite" id="MBELARI_LOCUS21379">
    <property type="protein sequence ID" value="MBELARI_LOCUS21379"/>
    <property type="gene ID" value="MBELARI_LOCUS21379"/>
</dbReference>
<keyword evidence="3" id="KW-1185">Reference proteome</keyword>
<reference evidence="4" key="1">
    <citation type="submission" date="2024-02" db="UniProtKB">
        <authorList>
            <consortium name="WormBaseParasite"/>
        </authorList>
    </citation>
    <scope>IDENTIFICATION</scope>
</reference>
<feature type="region of interest" description="Disordered" evidence="1">
    <location>
        <begin position="1"/>
        <end position="92"/>
    </location>
</feature>
<name>A0AAF3F6X1_9BILA</name>
<dbReference type="Proteomes" id="UP000887575">
    <property type="component" value="Unassembled WGS sequence"/>
</dbReference>
<keyword evidence="2" id="KW-1133">Transmembrane helix</keyword>
<evidence type="ECO:0000313" key="4">
    <source>
        <dbReference type="WBParaSite" id="MBELARI_LOCUS21379"/>
    </source>
</evidence>
<dbReference type="AlphaFoldDB" id="A0AAF3F6X1"/>
<feature type="compositionally biased region" description="Basic and acidic residues" evidence="1">
    <location>
        <begin position="1"/>
        <end position="15"/>
    </location>
</feature>
<keyword evidence="2" id="KW-0812">Transmembrane</keyword>
<keyword evidence="2" id="KW-0472">Membrane</keyword>
<protein>
    <submittedName>
        <fullName evidence="4">Uncharacterized protein</fullName>
    </submittedName>
</protein>
<feature type="compositionally biased region" description="Low complexity" evidence="1">
    <location>
        <begin position="53"/>
        <end position="64"/>
    </location>
</feature>
<feature type="transmembrane region" description="Helical" evidence="2">
    <location>
        <begin position="102"/>
        <end position="122"/>
    </location>
</feature>
<accession>A0AAF3F6X1</accession>